<evidence type="ECO:0000256" key="2">
    <source>
        <dbReference type="ARBA" id="ARBA00009370"/>
    </source>
</evidence>
<evidence type="ECO:0000256" key="1">
    <source>
        <dbReference type="ARBA" id="ARBA00000677"/>
    </source>
</evidence>
<dbReference type="PROSITE" id="PS00761">
    <property type="entry name" value="SPASE_I_3"/>
    <property type="match status" value="1"/>
</dbReference>
<keyword evidence="6" id="KW-0812">Transmembrane</keyword>
<evidence type="ECO:0000259" key="7">
    <source>
        <dbReference type="Pfam" id="PF10502"/>
    </source>
</evidence>
<proteinExistence type="inferred from homology"/>
<dbReference type="PANTHER" id="PTHR43390">
    <property type="entry name" value="SIGNAL PEPTIDASE I"/>
    <property type="match status" value="1"/>
</dbReference>
<evidence type="ECO:0000313" key="8">
    <source>
        <dbReference type="EMBL" id="OGZ66047.1"/>
    </source>
</evidence>
<keyword evidence="6" id="KW-0645">Protease</keyword>
<dbReference type="InterPro" id="IPR036286">
    <property type="entry name" value="LexA/Signal_pep-like_sf"/>
</dbReference>
<comment type="catalytic activity">
    <reaction evidence="1 6">
        <text>Cleavage of hydrophobic, N-terminal signal or leader sequences from secreted and periplasmic proteins.</text>
        <dbReference type="EC" id="3.4.21.89"/>
    </reaction>
</comment>
<feature type="active site" evidence="5">
    <location>
        <position position="61"/>
    </location>
</feature>
<evidence type="ECO:0000256" key="5">
    <source>
        <dbReference type="PIRSR" id="PIRSR600223-1"/>
    </source>
</evidence>
<dbReference type="NCBIfam" id="TIGR02227">
    <property type="entry name" value="sigpep_I_bact"/>
    <property type="match status" value="1"/>
</dbReference>
<dbReference type="InterPro" id="IPR019758">
    <property type="entry name" value="Pept_S26A_signal_pept_1_CS"/>
</dbReference>
<dbReference type="PROSITE" id="PS00760">
    <property type="entry name" value="SPASE_I_2"/>
    <property type="match status" value="1"/>
</dbReference>
<dbReference type="SUPFAM" id="SSF51306">
    <property type="entry name" value="LexA/Signal peptidase"/>
    <property type="match status" value="1"/>
</dbReference>
<gene>
    <name evidence="8" type="ORF">A3D34_02600</name>
</gene>
<keyword evidence="4 6" id="KW-0378">Hydrolase</keyword>
<evidence type="ECO:0000256" key="3">
    <source>
        <dbReference type="ARBA" id="ARBA00013208"/>
    </source>
</evidence>
<comment type="similarity">
    <text evidence="2 6">Belongs to the peptidase S26 family.</text>
</comment>
<evidence type="ECO:0000256" key="6">
    <source>
        <dbReference type="RuleBase" id="RU362042"/>
    </source>
</evidence>
<comment type="subcellular location">
    <subcellularLocation>
        <location evidence="6">Membrane</location>
        <topology evidence="6">Single-pass type II membrane protein</topology>
    </subcellularLocation>
</comment>
<organism evidence="8 9">
    <name type="scientific">Candidatus Staskawiczbacteria bacterium RIFCSPHIGHO2_02_FULL_33_16</name>
    <dbReference type="NCBI Taxonomy" id="1802204"/>
    <lineage>
        <taxon>Bacteria</taxon>
        <taxon>Candidatus Staskawicziibacteriota</taxon>
    </lineage>
</organism>
<dbReference type="PRINTS" id="PR00727">
    <property type="entry name" value="LEADERPTASE"/>
</dbReference>
<evidence type="ECO:0000313" key="9">
    <source>
        <dbReference type="Proteomes" id="UP000179183"/>
    </source>
</evidence>
<feature type="transmembrane region" description="Helical" evidence="6">
    <location>
        <begin position="33"/>
        <end position="52"/>
    </location>
</feature>
<dbReference type="EC" id="3.4.21.89" evidence="3 6"/>
<dbReference type="Gene3D" id="2.10.109.10">
    <property type="entry name" value="Umud Fragment, subunit A"/>
    <property type="match status" value="1"/>
</dbReference>
<protein>
    <recommendedName>
        <fullName evidence="3 6">Signal peptidase I</fullName>
        <ecNumber evidence="3 6">3.4.21.89</ecNumber>
    </recommendedName>
</protein>
<dbReference type="GO" id="GO:0009003">
    <property type="term" value="F:signal peptidase activity"/>
    <property type="evidence" value="ECO:0007669"/>
    <property type="project" value="UniProtKB-EC"/>
</dbReference>
<dbReference type="EMBL" id="MHOQ01000033">
    <property type="protein sequence ID" value="OGZ66047.1"/>
    <property type="molecule type" value="Genomic_DNA"/>
</dbReference>
<sequence>MEEETINTNSTKNDQNESKKGFSKGLLSFVWEFLKIVIIAAVIVLPIRYFLFQPFIVKGDSMVPNLQSGNYLIIDEISYRFKEPNRGDVVVLNYPLDNTQRFIKRIIGLPGEVVEIKNGKVTISKNGEKIVLDETSYLPEDLMTDGNVYITLKDSQYFVLGDNRQFSYDSRKWGILPKEDIIGKAAIRLFPITSVSFINSPNY</sequence>
<dbReference type="Proteomes" id="UP000179183">
    <property type="component" value="Unassembled WGS sequence"/>
</dbReference>
<reference evidence="8 9" key="1">
    <citation type="journal article" date="2016" name="Nat. Commun.">
        <title>Thousands of microbial genomes shed light on interconnected biogeochemical processes in an aquifer system.</title>
        <authorList>
            <person name="Anantharaman K."/>
            <person name="Brown C.T."/>
            <person name="Hug L.A."/>
            <person name="Sharon I."/>
            <person name="Castelle C.J."/>
            <person name="Probst A.J."/>
            <person name="Thomas B.C."/>
            <person name="Singh A."/>
            <person name="Wilkins M.J."/>
            <person name="Karaoz U."/>
            <person name="Brodie E.L."/>
            <person name="Williams K.H."/>
            <person name="Hubbard S.S."/>
            <person name="Banfield J.F."/>
        </authorList>
    </citation>
    <scope>NUCLEOTIDE SEQUENCE [LARGE SCALE GENOMIC DNA]</scope>
</reference>
<dbReference type="InterPro" id="IPR000223">
    <property type="entry name" value="Pept_S26A_signal_pept_1"/>
</dbReference>
<name>A0A1G2HUB2_9BACT</name>
<evidence type="ECO:0000256" key="4">
    <source>
        <dbReference type="ARBA" id="ARBA00022801"/>
    </source>
</evidence>
<dbReference type="AlphaFoldDB" id="A0A1G2HUB2"/>
<dbReference type="Pfam" id="PF10502">
    <property type="entry name" value="Peptidase_S26"/>
    <property type="match status" value="1"/>
</dbReference>
<dbReference type="InterPro" id="IPR019533">
    <property type="entry name" value="Peptidase_S26"/>
</dbReference>
<dbReference type="PANTHER" id="PTHR43390:SF1">
    <property type="entry name" value="CHLOROPLAST PROCESSING PEPTIDASE"/>
    <property type="match status" value="1"/>
</dbReference>
<dbReference type="CDD" id="cd06530">
    <property type="entry name" value="S26_SPase_I"/>
    <property type="match status" value="1"/>
</dbReference>
<comment type="caution">
    <text evidence="8">The sequence shown here is derived from an EMBL/GenBank/DDBJ whole genome shotgun (WGS) entry which is preliminary data.</text>
</comment>
<feature type="domain" description="Peptidase S26" evidence="7">
    <location>
        <begin position="31"/>
        <end position="189"/>
    </location>
</feature>
<feature type="active site" evidence="5">
    <location>
        <position position="104"/>
    </location>
</feature>
<keyword evidence="6" id="KW-1133">Transmembrane helix</keyword>
<dbReference type="GO" id="GO:0006465">
    <property type="term" value="P:signal peptide processing"/>
    <property type="evidence" value="ECO:0007669"/>
    <property type="project" value="InterPro"/>
</dbReference>
<dbReference type="GO" id="GO:0004252">
    <property type="term" value="F:serine-type endopeptidase activity"/>
    <property type="evidence" value="ECO:0007669"/>
    <property type="project" value="InterPro"/>
</dbReference>
<dbReference type="GO" id="GO:0016020">
    <property type="term" value="C:membrane"/>
    <property type="evidence" value="ECO:0007669"/>
    <property type="project" value="UniProtKB-SubCell"/>
</dbReference>
<accession>A0A1G2HUB2</accession>
<dbReference type="InterPro" id="IPR019757">
    <property type="entry name" value="Pept_S26A_signal_pept_1_Lys-AS"/>
</dbReference>
<keyword evidence="6" id="KW-0472">Membrane</keyword>